<evidence type="ECO:0000313" key="1">
    <source>
        <dbReference type="EMBL" id="PTB90027.1"/>
    </source>
</evidence>
<dbReference type="EC" id="2.3.1.15" evidence="1"/>
<dbReference type="AlphaFoldDB" id="A0A6N4DH21"/>
<organism evidence="1 2">
    <name type="scientific">Pseudidiomarina aestuarii</name>
    <dbReference type="NCBI Taxonomy" id="624146"/>
    <lineage>
        <taxon>Bacteria</taxon>
        <taxon>Pseudomonadati</taxon>
        <taxon>Pseudomonadota</taxon>
        <taxon>Gammaproteobacteria</taxon>
        <taxon>Alteromonadales</taxon>
        <taxon>Idiomarinaceae</taxon>
        <taxon>Pseudidiomarina</taxon>
    </lineage>
</organism>
<dbReference type="Proteomes" id="UP000241514">
    <property type="component" value="Unassembled WGS sequence"/>
</dbReference>
<keyword evidence="1" id="KW-0012">Acyltransferase</keyword>
<dbReference type="GO" id="GO:0004366">
    <property type="term" value="F:glycerol-3-phosphate O-acyltransferase activity"/>
    <property type="evidence" value="ECO:0007669"/>
    <property type="project" value="UniProtKB-EC"/>
</dbReference>
<reference evidence="1 2" key="1">
    <citation type="submission" date="2018-03" db="EMBL/GenBank/DDBJ databases">
        <title>Cross-interface Injection: A General Nanoliter Liquid Handling Method Applied to Single Cells Genome Amplification Automated Nanoliter Liquid Handling Applied to Single Cell Multiple Displacement Amplification.</title>
        <authorList>
            <person name="Yun J."/>
            <person name="Xu P."/>
            <person name="Xu J."/>
            <person name="Dai X."/>
            <person name="Wang Y."/>
            <person name="Zheng X."/>
            <person name="Cao C."/>
            <person name="Yi Q."/>
            <person name="Zhu Y."/>
            <person name="Wang L."/>
            <person name="Dong Z."/>
            <person name="Huang Y."/>
            <person name="Huang L."/>
            <person name="Du W."/>
        </authorList>
    </citation>
    <scope>NUCLEOTIDE SEQUENCE [LARGE SCALE GENOMIC DNA]</scope>
    <source>
        <strain evidence="1 2">A9-4</strain>
    </source>
</reference>
<proteinExistence type="predicted"/>
<comment type="caution">
    <text evidence="1">The sequence shown here is derived from an EMBL/GenBank/DDBJ whole genome shotgun (WGS) entry which is preliminary data.</text>
</comment>
<name>A0A6N4DH21_9GAMM</name>
<sequence length="131" mass="14913">MRLQAFWRTVLYWPIRLLTRFEIILDRDTEQSVVGTKQVVYIMRSTSAADHLVARAALVQANLPSIDEPLLINGQSFARLMYVAPSETQQAEAAVDEFQQLLQAHERDSSVSVQLVPVGVFWGRKSGQERR</sequence>
<dbReference type="EMBL" id="PYVG01000004">
    <property type="protein sequence ID" value="PTB90027.1"/>
    <property type="molecule type" value="Genomic_DNA"/>
</dbReference>
<evidence type="ECO:0000313" key="2">
    <source>
        <dbReference type="Proteomes" id="UP000241514"/>
    </source>
</evidence>
<keyword evidence="1" id="KW-0808">Transferase</keyword>
<feature type="non-terminal residue" evidence="1">
    <location>
        <position position="131"/>
    </location>
</feature>
<gene>
    <name evidence="1" type="ORF">C9928_01185</name>
</gene>
<accession>A0A6N4DH21</accession>
<protein>
    <submittedName>
        <fullName evidence="1">Glycerol-3-phosphate 1-O-acyltransferase</fullName>
        <ecNumber evidence="1">2.3.1.15</ecNumber>
    </submittedName>
</protein>